<feature type="domain" description="DUF4131" evidence="8">
    <location>
        <begin position="25"/>
        <end position="185"/>
    </location>
</feature>
<dbReference type="GO" id="GO:0005886">
    <property type="term" value="C:plasma membrane"/>
    <property type="evidence" value="ECO:0007669"/>
    <property type="project" value="UniProtKB-SubCell"/>
</dbReference>
<dbReference type="InterPro" id="IPR004477">
    <property type="entry name" value="ComEC_N"/>
</dbReference>
<evidence type="ECO:0000256" key="5">
    <source>
        <dbReference type="ARBA" id="ARBA00023136"/>
    </source>
</evidence>
<accession>A0A4R6T3U4</accession>
<dbReference type="Pfam" id="PF13567">
    <property type="entry name" value="DUF4131"/>
    <property type="match status" value="1"/>
</dbReference>
<dbReference type="InterPro" id="IPR025405">
    <property type="entry name" value="DUF4131"/>
</dbReference>
<dbReference type="OrthoDB" id="9761531at2"/>
<reference evidence="9 10" key="1">
    <citation type="submission" date="2019-03" db="EMBL/GenBank/DDBJ databases">
        <title>Genomic Encyclopedia of Type Strains, Phase III (KMG-III): the genomes of soil and plant-associated and newly described type strains.</title>
        <authorList>
            <person name="Whitman W."/>
        </authorList>
    </citation>
    <scope>NUCLEOTIDE SEQUENCE [LARGE SCALE GENOMIC DNA]</scope>
    <source>
        <strain evidence="9 10">CECT 8446</strain>
    </source>
</reference>
<evidence type="ECO:0000256" key="3">
    <source>
        <dbReference type="ARBA" id="ARBA00022692"/>
    </source>
</evidence>
<keyword evidence="4 6" id="KW-1133">Transmembrane helix</keyword>
<keyword evidence="10" id="KW-1185">Reference proteome</keyword>
<feature type="transmembrane region" description="Helical" evidence="6">
    <location>
        <begin position="412"/>
        <end position="439"/>
    </location>
</feature>
<keyword evidence="3 6" id="KW-0812">Transmembrane</keyword>
<dbReference type="PANTHER" id="PTHR30619">
    <property type="entry name" value="DNA INTERNALIZATION/COMPETENCE PROTEIN COMEC/REC2"/>
    <property type="match status" value="1"/>
</dbReference>
<evidence type="ECO:0000256" key="2">
    <source>
        <dbReference type="ARBA" id="ARBA00022475"/>
    </source>
</evidence>
<organism evidence="9 10">
    <name type="scientific">Algoriphagus boseongensis</name>
    <dbReference type="NCBI Taxonomy" id="1442587"/>
    <lineage>
        <taxon>Bacteria</taxon>
        <taxon>Pseudomonadati</taxon>
        <taxon>Bacteroidota</taxon>
        <taxon>Cytophagia</taxon>
        <taxon>Cytophagales</taxon>
        <taxon>Cyclobacteriaceae</taxon>
        <taxon>Algoriphagus</taxon>
    </lineage>
</organism>
<feature type="domain" description="ComEC/Rec2-related protein" evidence="7">
    <location>
        <begin position="229"/>
        <end position="495"/>
    </location>
</feature>
<dbReference type="Proteomes" id="UP000294535">
    <property type="component" value="Unassembled WGS sequence"/>
</dbReference>
<comment type="caution">
    <text evidence="9">The sequence shown here is derived from an EMBL/GenBank/DDBJ whole genome shotgun (WGS) entry which is preliminary data.</text>
</comment>
<evidence type="ECO:0000256" key="1">
    <source>
        <dbReference type="ARBA" id="ARBA00004651"/>
    </source>
</evidence>
<feature type="transmembrane region" description="Helical" evidence="6">
    <location>
        <begin position="251"/>
        <end position="272"/>
    </location>
</feature>
<evidence type="ECO:0000313" key="10">
    <source>
        <dbReference type="Proteomes" id="UP000294535"/>
    </source>
</evidence>
<evidence type="ECO:0000313" key="9">
    <source>
        <dbReference type="EMBL" id="TDQ14995.1"/>
    </source>
</evidence>
<feature type="transmembrane region" description="Helical" evidence="6">
    <location>
        <begin position="58"/>
        <end position="76"/>
    </location>
</feature>
<name>A0A4R6T3U4_9BACT</name>
<dbReference type="Pfam" id="PF03772">
    <property type="entry name" value="Competence"/>
    <property type="match status" value="1"/>
</dbReference>
<sequence length="624" mass="71194">MRFSNFPFLRYLPFFAIGILLGEQVNIPIWISGLSLCIGWLIYFLILNQGGKIKVNVLASLAYFLLFVFGFTLAQWDGELRRENNKLHPHPILAYTAVVQKFDLAKPNSSENLLQIIAIKDSLGWHPYKQKVLVYHQNENGLIPGQTLLVSKTPEEVAGPTFPNEFDYKEFLLRKGIVYRQFIGKDFQIIDSISHPSSSQKLLFFKNRLSEILDQNLNFPESKQIASALLLGEKDSLDKELRKSYAETGTMHILAVSGLHVGIIYAILLFPLNRLRISTSKRKIYLTGVVLLIWVYAVLTGFSPSVIRAATMFSLFSFGQMRARKPSVWNILAFSAMLMMVLDPGVIHEVGFQLSYAAVAGIVGLQPLIVRLWLPRHWILEYFWQLAAVSLAAQLATFPLSVYYFHIFPTYFLLANLIIVPMAFVSMAIGLGFFGVFWIPGLGKITALLLDWWIFLQNWVTGLFQNLPGGVMERLTISFAAMVFVWALLVIWGNWEWGNRKRLIYFGLIVFVFWRVELLIQEIKSPAKEIFIYSRENQKILDLRVGSHFLSWNLSFPAEQLSFSVDPNRLANTWPLIPEEIKGVSKDSLVFFPSFGLSFSSSQNKFELDPSLGFTLREFGIPQE</sequence>
<gene>
    <name evidence="9" type="ORF">DFQ04_2879</name>
</gene>
<evidence type="ECO:0000259" key="8">
    <source>
        <dbReference type="Pfam" id="PF13567"/>
    </source>
</evidence>
<dbReference type="RefSeq" id="WP_133556988.1">
    <property type="nucleotide sequence ID" value="NZ_SNYF01000008.1"/>
</dbReference>
<dbReference type="EMBL" id="SNYF01000008">
    <property type="protein sequence ID" value="TDQ14995.1"/>
    <property type="molecule type" value="Genomic_DNA"/>
</dbReference>
<dbReference type="InterPro" id="IPR052159">
    <property type="entry name" value="Competence_DNA_uptake"/>
</dbReference>
<keyword evidence="5 6" id="KW-0472">Membrane</keyword>
<protein>
    <submittedName>
        <fullName evidence="9">Competence protein ComEC</fullName>
    </submittedName>
</protein>
<feature type="transmembrane region" description="Helical" evidence="6">
    <location>
        <begin position="327"/>
        <end position="347"/>
    </location>
</feature>
<dbReference type="PANTHER" id="PTHR30619:SF1">
    <property type="entry name" value="RECOMBINATION PROTEIN 2"/>
    <property type="match status" value="1"/>
</dbReference>
<feature type="transmembrane region" description="Helical" evidence="6">
    <location>
        <begin position="284"/>
        <end position="307"/>
    </location>
</feature>
<dbReference type="AlphaFoldDB" id="A0A4R6T3U4"/>
<feature type="transmembrane region" description="Helical" evidence="6">
    <location>
        <begin position="354"/>
        <end position="374"/>
    </location>
</feature>
<feature type="transmembrane region" description="Helical" evidence="6">
    <location>
        <begin position="27"/>
        <end position="46"/>
    </location>
</feature>
<dbReference type="NCBIfam" id="TIGR00360">
    <property type="entry name" value="ComEC_N-term"/>
    <property type="match status" value="1"/>
</dbReference>
<feature type="transmembrane region" description="Helical" evidence="6">
    <location>
        <begin position="386"/>
        <end position="405"/>
    </location>
</feature>
<proteinExistence type="predicted"/>
<evidence type="ECO:0000259" key="7">
    <source>
        <dbReference type="Pfam" id="PF03772"/>
    </source>
</evidence>
<evidence type="ECO:0000256" key="6">
    <source>
        <dbReference type="SAM" id="Phobius"/>
    </source>
</evidence>
<comment type="subcellular location">
    <subcellularLocation>
        <location evidence="1">Cell membrane</location>
        <topology evidence="1">Multi-pass membrane protein</topology>
    </subcellularLocation>
</comment>
<keyword evidence="2" id="KW-1003">Cell membrane</keyword>
<feature type="transmembrane region" description="Helical" evidence="6">
    <location>
        <begin position="476"/>
        <end position="497"/>
    </location>
</feature>
<evidence type="ECO:0000256" key="4">
    <source>
        <dbReference type="ARBA" id="ARBA00022989"/>
    </source>
</evidence>